<sequence length="334" mass="37069">MVKPPCFTFEKRYAPLIHESNEVNFDLDITFVYIPGMADVDLNLVRVFVAVYETGSVSAAAERLNVTQPSVSHGLARLRDLLRSPLFTRVRQGMTPTALAEELYPSFQGALSSVETAVARVLAFDPTQSRRTFRLAMTDFGEIAFLPAIMQALATKAPLVSLDVLTVHIDTVRDWLFHGKADAAICLALPQLADARWVSLFTERYQCIHRIGHPRVGRSMTLDAYLAETHVAVAGSTGHHIVETYWREAKFAPKVALRLPNLGVLEAIIANSNYLAAVPSRIASAFAAMGRVASTDMPLPLPAFEVRLHWWDHSAPTAEDRWFRSTILEAVKML</sequence>
<dbReference type="Pfam" id="PF00126">
    <property type="entry name" value="HTH_1"/>
    <property type="match status" value="1"/>
</dbReference>
<dbReference type="RefSeq" id="WP_163993859.1">
    <property type="nucleotide sequence ID" value="NZ_WUEY01000032.1"/>
</dbReference>
<dbReference type="Pfam" id="PF03466">
    <property type="entry name" value="LysR_substrate"/>
    <property type="match status" value="1"/>
</dbReference>
<reference evidence="8 9" key="1">
    <citation type="submission" date="2019-12" db="EMBL/GenBank/DDBJ databases">
        <title>Rhizobium genotypes associated with high levels of biological nitrogen fixation by grain legumes in a temperate-maritime cropping system.</title>
        <authorList>
            <person name="Maluk M."/>
            <person name="Francesc Ferrando Molina F."/>
            <person name="Lopez Del Egido L."/>
            <person name="Lafos M."/>
            <person name="Langarica-Fuentes A."/>
            <person name="Gebre Yohannes G."/>
            <person name="Young M.W."/>
            <person name="Martin P."/>
            <person name="Gantlett R."/>
            <person name="Kenicer G."/>
            <person name="Hawes C."/>
            <person name="Begg G.S."/>
            <person name="Quilliam R.S."/>
            <person name="Squire G.R."/>
            <person name="Poole P.S."/>
            <person name="Young P.W."/>
            <person name="Iannetta P.M."/>
            <person name="James E.K."/>
        </authorList>
    </citation>
    <scope>NUCLEOTIDE SEQUENCE [LARGE SCALE GENOMIC DNA]</scope>
    <source>
        <strain evidence="8 9">JHI1118</strain>
    </source>
</reference>
<keyword evidence="5" id="KW-0010">Activator</keyword>
<dbReference type="PANTHER" id="PTHR30118">
    <property type="entry name" value="HTH-TYPE TRANSCRIPTIONAL REGULATOR LEUO-RELATED"/>
    <property type="match status" value="1"/>
</dbReference>
<dbReference type="SUPFAM" id="SSF46785">
    <property type="entry name" value="Winged helix' DNA-binding domain"/>
    <property type="match status" value="1"/>
</dbReference>
<proteinExistence type="inferred from homology"/>
<dbReference type="CDD" id="cd08459">
    <property type="entry name" value="PBP2_DntR_NahR_LinR_like"/>
    <property type="match status" value="1"/>
</dbReference>
<evidence type="ECO:0000313" key="9">
    <source>
        <dbReference type="Proteomes" id="UP000483035"/>
    </source>
</evidence>
<evidence type="ECO:0000259" key="7">
    <source>
        <dbReference type="PROSITE" id="PS50931"/>
    </source>
</evidence>
<dbReference type="AlphaFoldDB" id="A0A6L9UFV5"/>
<comment type="caution">
    <text evidence="8">The sequence shown here is derived from an EMBL/GenBank/DDBJ whole genome shotgun (WGS) entry which is preliminary data.</text>
</comment>
<keyword evidence="3" id="KW-0805">Transcription regulation</keyword>
<feature type="domain" description="HTH lysR-type" evidence="7">
    <location>
        <begin position="40"/>
        <end position="97"/>
    </location>
</feature>
<dbReference type="PROSITE" id="PS50931">
    <property type="entry name" value="HTH_LYSR"/>
    <property type="match status" value="1"/>
</dbReference>
<evidence type="ECO:0000256" key="2">
    <source>
        <dbReference type="ARBA" id="ARBA00022458"/>
    </source>
</evidence>
<evidence type="ECO:0000256" key="6">
    <source>
        <dbReference type="ARBA" id="ARBA00023163"/>
    </source>
</evidence>
<dbReference type="InterPro" id="IPR036388">
    <property type="entry name" value="WH-like_DNA-bd_sf"/>
</dbReference>
<dbReference type="EMBL" id="WUEY01000032">
    <property type="protein sequence ID" value="NEI74514.1"/>
    <property type="molecule type" value="Genomic_DNA"/>
</dbReference>
<dbReference type="InterPro" id="IPR000847">
    <property type="entry name" value="LysR_HTH_N"/>
</dbReference>
<dbReference type="Proteomes" id="UP000483035">
    <property type="component" value="Unassembled WGS sequence"/>
</dbReference>
<evidence type="ECO:0000256" key="1">
    <source>
        <dbReference type="ARBA" id="ARBA00009437"/>
    </source>
</evidence>
<dbReference type="GO" id="GO:0003700">
    <property type="term" value="F:DNA-binding transcription factor activity"/>
    <property type="evidence" value="ECO:0007669"/>
    <property type="project" value="InterPro"/>
</dbReference>
<keyword evidence="6" id="KW-0804">Transcription</keyword>
<dbReference type="SUPFAM" id="SSF53850">
    <property type="entry name" value="Periplasmic binding protein-like II"/>
    <property type="match status" value="1"/>
</dbReference>
<protein>
    <submittedName>
        <fullName evidence="8">LysR family transcriptional regulator</fullName>
    </submittedName>
</protein>
<organism evidence="8 9">
    <name type="scientific">Rhizobium lusitanum</name>
    <dbReference type="NCBI Taxonomy" id="293958"/>
    <lineage>
        <taxon>Bacteria</taxon>
        <taxon>Pseudomonadati</taxon>
        <taxon>Pseudomonadota</taxon>
        <taxon>Alphaproteobacteria</taxon>
        <taxon>Hyphomicrobiales</taxon>
        <taxon>Rhizobiaceae</taxon>
        <taxon>Rhizobium/Agrobacterium group</taxon>
        <taxon>Rhizobium</taxon>
    </lineage>
</organism>
<comment type="similarity">
    <text evidence="1">Belongs to the LysR transcriptional regulatory family.</text>
</comment>
<dbReference type="PRINTS" id="PR00039">
    <property type="entry name" value="HTHLYSR"/>
</dbReference>
<evidence type="ECO:0000256" key="5">
    <source>
        <dbReference type="ARBA" id="ARBA00023159"/>
    </source>
</evidence>
<keyword evidence="2" id="KW-0536">Nodulation</keyword>
<gene>
    <name evidence="8" type="ORF">GR212_33750</name>
</gene>
<dbReference type="InterPro" id="IPR050389">
    <property type="entry name" value="LysR-type_TF"/>
</dbReference>
<evidence type="ECO:0000256" key="3">
    <source>
        <dbReference type="ARBA" id="ARBA00023015"/>
    </source>
</evidence>
<dbReference type="PANTHER" id="PTHR30118:SF15">
    <property type="entry name" value="TRANSCRIPTIONAL REGULATORY PROTEIN"/>
    <property type="match status" value="1"/>
</dbReference>
<evidence type="ECO:0000256" key="4">
    <source>
        <dbReference type="ARBA" id="ARBA00023125"/>
    </source>
</evidence>
<dbReference type="InterPro" id="IPR036390">
    <property type="entry name" value="WH_DNA-bd_sf"/>
</dbReference>
<name>A0A6L9UFV5_9HYPH</name>
<keyword evidence="4" id="KW-0238">DNA-binding</keyword>
<dbReference type="Gene3D" id="1.10.10.10">
    <property type="entry name" value="Winged helix-like DNA-binding domain superfamily/Winged helix DNA-binding domain"/>
    <property type="match status" value="1"/>
</dbReference>
<accession>A0A6L9UFV5</accession>
<dbReference type="InterPro" id="IPR005119">
    <property type="entry name" value="LysR_subst-bd"/>
</dbReference>
<dbReference type="GO" id="GO:0003677">
    <property type="term" value="F:DNA binding"/>
    <property type="evidence" value="ECO:0007669"/>
    <property type="project" value="UniProtKB-KW"/>
</dbReference>
<evidence type="ECO:0000313" key="8">
    <source>
        <dbReference type="EMBL" id="NEI74514.1"/>
    </source>
</evidence>
<dbReference type="Gene3D" id="3.40.190.10">
    <property type="entry name" value="Periplasmic binding protein-like II"/>
    <property type="match status" value="2"/>
</dbReference>